<dbReference type="OrthoDB" id="6132759at2759"/>
<reference evidence="13 14" key="1">
    <citation type="submission" date="2015-12" db="EMBL/GenBank/DDBJ databases">
        <title>The genome of Folsomia candida.</title>
        <authorList>
            <person name="Faddeeva A."/>
            <person name="Derks M.F."/>
            <person name="Anvar Y."/>
            <person name="Smit S."/>
            <person name="Van Straalen N."/>
            <person name="Roelofs D."/>
        </authorList>
    </citation>
    <scope>NUCLEOTIDE SEQUENCE [LARGE SCALE GENOMIC DNA]</scope>
    <source>
        <strain evidence="13 14">VU population</strain>
        <tissue evidence="13">Whole body</tissue>
    </source>
</reference>
<keyword evidence="7" id="KW-0915">Sodium</keyword>
<evidence type="ECO:0000256" key="10">
    <source>
        <dbReference type="ARBA" id="ARBA00023201"/>
    </source>
</evidence>
<keyword evidence="14" id="KW-1185">Reference proteome</keyword>
<name>A0A226DHT5_FOLCA</name>
<protein>
    <submittedName>
        <fullName evidence="13">Sodium-coupled monocarboxylate transporter 1</fullName>
    </submittedName>
</protein>
<dbReference type="Proteomes" id="UP000198287">
    <property type="component" value="Unassembled WGS sequence"/>
</dbReference>
<feature type="transmembrane region" description="Helical" evidence="12">
    <location>
        <begin position="62"/>
        <end position="87"/>
    </location>
</feature>
<evidence type="ECO:0000256" key="8">
    <source>
        <dbReference type="ARBA" id="ARBA00023065"/>
    </source>
</evidence>
<keyword evidence="4" id="KW-1003">Cell membrane</keyword>
<dbReference type="GO" id="GO:0006814">
    <property type="term" value="P:sodium ion transport"/>
    <property type="evidence" value="ECO:0007669"/>
    <property type="project" value="UniProtKB-KW"/>
</dbReference>
<dbReference type="PANTHER" id="PTHR42985">
    <property type="entry name" value="SODIUM-COUPLED MONOCARBOXYLATE TRANSPORTER"/>
    <property type="match status" value="1"/>
</dbReference>
<comment type="similarity">
    <text evidence="2 11">Belongs to the sodium:solute symporter (SSF) (TC 2.A.21) family.</text>
</comment>
<dbReference type="PROSITE" id="PS50283">
    <property type="entry name" value="NA_SOLUT_SYMP_3"/>
    <property type="match status" value="1"/>
</dbReference>
<accession>A0A226DHT5</accession>
<evidence type="ECO:0000256" key="6">
    <source>
        <dbReference type="ARBA" id="ARBA00022989"/>
    </source>
</evidence>
<dbReference type="OMA" id="FMGLELW"/>
<evidence type="ECO:0000256" key="3">
    <source>
        <dbReference type="ARBA" id="ARBA00022448"/>
    </source>
</evidence>
<evidence type="ECO:0000256" key="5">
    <source>
        <dbReference type="ARBA" id="ARBA00022692"/>
    </source>
</evidence>
<dbReference type="InterPro" id="IPR038377">
    <property type="entry name" value="Na/Glc_symporter_sf"/>
</dbReference>
<dbReference type="InterPro" id="IPR001734">
    <property type="entry name" value="Na/solute_symporter"/>
</dbReference>
<gene>
    <name evidence="13" type="ORF">Fcan01_21111</name>
</gene>
<evidence type="ECO:0000256" key="11">
    <source>
        <dbReference type="RuleBase" id="RU362091"/>
    </source>
</evidence>
<feature type="transmembrane region" description="Helical" evidence="12">
    <location>
        <begin position="6"/>
        <end position="26"/>
    </location>
</feature>
<comment type="caution">
    <text evidence="13">The sequence shown here is derived from an EMBL/GenBank/DDBJ whole genome shotgun (WGS) entry which is preliminary data.</text>
</comment>
<feature type="transmembrane region" description="Helical" evidence="12">
    <location>
        <begin position="107"/>
        <end position="131"/>
    </location>
</feature>
<keyword evidence="8" id="KW-0406">Ion transport</keyword>
<keyword evidence="5 12" id="KW-0812">Transmembrane</keyword>
<evidence type="ECO:0000256" key="1">
    <source>
        <dbReference type="ARBA" id="ARBA00004651"/>
    </source>
</evidence>
<feature type="transmembrane region" description="Helical" evidence="12">
    <location>
        <begin position="319"/>
        <end position="338"/>
    </location>
</feature>
<dbReference type="Pfam" id="PF00474">
    <property type="entry name" value="SSF"/>
    <property type="match status" value="2"/>
</dbReference>
<keyword evidence="6 12" id="KW-1133">Transmembrane helix</keyword>
<feature type="transmembrane region" description="Helical" evidence="12">
    <location>
        <begin position="143"/>
        <end position="163"/>
    </location>
</feature>
<feature type="transmembrane region" description="Helical" evidence="12">
    <location>
        <begin position="175"/>
        <end position="198"/>
    </location>
</feature>
<feature type="transmembrane region" description="Helical" evidence="12">
    <location>
        <begin position="218"/>
        <end position="242"/>
    </location>
</feature>
<dbReference type="GO" id="GO:0005886">
    <property type="term" value="C:plasma membrane"/>
    <property type="evidence" value="ECO:0007669"/>
    <property type="project" value="UniProtKB-SubCell"/>
</dbReference>
<dbReference type="STRING" id="158441.A0A226DHT5"/>
<evidence type="ECO:0000256" key="7">
    <source>
        <dbReference type="ARBA" id="ARBA00023053"/>
    </source>
</evidence>
<keyword evidence="10" id="KW-0739">Sodium transport</keyword>
<dbReference type="GO" id="GO:0015293">
    <property type="term" value="F:symporter activity"/>
    <property type="evidence" value="ECO:0007669"/>
    <property type="project" value="TreeGrafter"/>
</dbReference>
<comment type="subcellular location">
    <subcellularLocation>
        <location evidence="1">Cell membrane</location>
        <topology evidence="1">Multi-pass membrane protein</topology>
    </subcellularLocation>
</comment>
<keyword evidence="3" id="KW-0813">Transport</keyword>
<feature type="transmembrane region" description="Helical" evidence="12">
    <location>
        <begin position="350"/>
        <end position="372"/>
    </location>
</feature>
<proteinExistence type="inferred from homology"/>
<dbReference type="PANTHER" id="PTHR42985:SF40">
    <property type="entry name" value="LD47995P-RELATED"/>
    <property type="match status" value="1"/>
</dbReference>
<feature type="transmembrane region" description="Helical" evidence="12">
    <location>
        <begin position="425"/>
        <end position="446"/>
    </location>
</feature>
<sequence length="573" mass="63007">MPDFGYTDYGVVLGTLGVSVLIGVYYGFFAKQKTNEDLLLGGKSMGIAPIAASYPAEVYGYGIMIFTNTLVFVCFVPLSVYFFMTVFYHMQLTSVYEYLEYRFHSKFVRMFASFIFILQMTVFMGVCLFAPSIALSSFMGLELWHSVIGLGLCATIYTSMGGLKAVVWTDVFQLFMMLGGMFAIIIKGFIASGGIMQAFEKAGEHGRLEFFNATAFSIPLNIFTIGLCLLSGIVIFSTYAGCDPKALGIITRVDAIVPYFVKHELGYIPGMMGLFTSCVFSASLSTLSSGLNSLAAVTWEDFLKEIKWFRDLKPNVQAHLIRLLAIMYGLLSIVLAFAAKGMGSILSATITALGALSATCGILTGFLTMIWITVNSFILDKSHIHLPFSSAECPVDTLELYNATSSIHAMDGSVEWPEKLYTLSYILYPFAGGMITIIVASIDKYLHPLIRPRDKLTLLANNNNNNDDVKEMKYMSKDSLGQYTRVPSEPLSPPPNYTASKETQTPGYYYYAHDTESVTPPPPYINLTTTSGTDNHVASPRPILYKLPSFPTTTTVPGPTLAQIQTAQFSDHA</sequence>
<organism evidence="13 14">
    <name type="scientific">Folsomia candida</name>
    <name type="common">Springtail</name>
    <dbReference type="NCBI Taxonomy" id="158441"/>
    <lineage>
        <taxon>Eukaryota</taxon>
        <taxon>Metazoa</taxon>
        <taxon>Ecdysozoa</taxon>
        <taxon>Arthropoda</taxon>
        <taxon>Hexapoda</taxon>
        <taxon>Collembola</taxon>
        <taxon>Entomobryomorpha</taxon>
        <taxon>Isotomoidea</taxon>
        <taxon>Isotomidae</taxon>
        <taxon>Proisotominae</taxon>
        <taxon>Folsomia</taxon>
    </lineage>
</organism>
<evidence type="ECO:0000313" key="14">
    <source>
        <dbReference type="Proteomes" id="UP000198287"/>
    </source>
</evidence>
<evidence type="ECO:0000256" key="4">
    <source>
        <dbReference type="ARBA" id="ARBA00022475"/>
    </source>
</evidence>
<dbReference type="AlphaFoldDB" id="A0A226DHT5"/>
<dbReference type="InterPro" id="IPR051163">
    <property type="entry name" value="Sodium:Solute_Symporter_SSF"/>
</dbReference>
<dbReference type="EMBL" id="LNIX01000020">
    <property type="protein sequence ID" value="OXA44161.1"/>
    <property type="molecule type" value="Genomic_DNA"/>
</dbReference>
<evidence type="ECO:0000256" key="2">
    <source>
        <dbReference type="ARBA" id="ARBA00006434"/>
    </source>
</evidence>
<evidence type="ECO:0000313" key="13">
    <source>
        <dbReference type="EMBL" id="OXA44161.1"/>
    </source>
</evidence>
<keyword evidence="9 12" id="KW-0472">Membrane</keyword>
<evidence type="ECO:0000256" key="12">
    <source>
        <dbReference type="SAM" id="Phobius"/>
    </source>
</evidence>
<evidence type="ECO:0000256" key="9">
    <source>
        <dbReference type="ARBA" id="ARBA00023136"/>
    </source>
</evidence>
<dbReference type="Gene3D" id="1.20.1730.10">
    <property type="entry name" value="Sodium/glucose cotransporter"/>
    <property type="match status" value="2"/>
</dbReference>